<comment type="subcellular location">
    <subcellularLocation>
        <location evidence="1">Nucleus</location>
    </subcellularLocation>
</comment>
<keyword evidence="4" id="KW-0862">Zinc</keyword>
<feature type="region of interest" description="Disordered" evidence="10">
    <location>
        <begin position="411"/>
        <end position="436"/>
    </location>
</feature>
<dbReference type="Gramene" id="rna-AYBTSS11_LOCUS11263">
    <property type="protein sequence ID" value="CAJ1943256.1"/>
    <property type="gene ID" value="gene-AYBTSS11_LOCUS11263"/>
</dbReference>
<dbReference type="InterPro" id="IPR013088">
    <property type="entry name" value="Znf_NHR/GATA"/>
</dbReference>
<dbReference type="SMART" id="SM00401">
    <property type="entry name" value="ZnF_GATA"/>
    <property type="match status" value="1"/>
</dbReference>
<keyword evidence="5" id="KW-0805">Transcription regulation</keyword>
<evidence type="ECO:0000313" key="14">
    <source>
        <dbReference type="Proteomes" id="UP001189624"/>
    </source>
</evidence>
<dbReference type="Pfam" id="PF00320">
    <property type="entry name" value="GATA"/>
    <property type="match status" value="1"/>
</dbReference>
<gene>
    <name evidence="13" type="ORF">AYBTSS11_LOCUS11263</name>
</gene>
<dbReference type="InterPro" id="IPR044867">
    <property type="entry name" value="DEUBAD_dom"/>
</dbReference>
<dbReference type="GO" id="GO:0005634">
    <property type="term" value="C:nucleus"/>
    <property type="evidence" value="ECO:0007669"/>
    <property type="project" value="UniProtKB-SubCell"/>
</dbReference>
<proteinExistence type="predicted"/>
<dbReference type="InterPro" id="IPR000679">
    <property type="entry name" value="Znf_GATA"/>
</dbReference>
<dbReference type="Proteomes" id="UP001189624">
    <property type="component" value="Chromosome 3"/>
</dbReference>
<keyword evidence="6" id="KW-0238">DNA-binding</keyword>
<evidence type="ECO:0000256" key="3">
    <source>
        <dbReference type="ARBA" id="ARBA00022771"/>
    </source>
</evidence>
<dbReference type="GO" id="GO:0043565">
    <property type="term" value="F:sequence-specific DNA binding"/>
    <property type="evidence" value="ECO:0007669"/>
    <property type="project" value="InterPro"/>
</dbReference>
<dbReference type="GO" id="GO:0006355">
    <property type="term" value="P:regulation of DNA-templated transcription"/>
    <property type="evidence" value="ECO:0007669"/>
    <property type="project" value="InterPro"/>
</dbReference>
<evidence type="ECO:0000313" key="13">
    <source>
        <dbReference type="EMBL" id="CAJ1943256.1"/>
    </source>
</evidence>
<dbReference type="PROSITE" id="PS50114">
    <property type="entry name" value="GATA_ZN_FINGER_2"/>
    <property type="match status" value="1"/>
</dbReference>
<keyword evidence="2" id="KW-0479">Metal-binding</keyword>
<feature type="domain" description="GATA-type" evidence="11">
    <location>
        <begin position="7"/>
        <end position="40"/>
    </location>
</feature>
<dbReference type="InterPro" id="IPR044589">
    <property type="entry name" value="GATA26/27"/>
</dbReference>
<sequence length="542" mass="59969">MGKQGPCYHCGVTSTPLWRNGPPEKPVLCNACGSRWRTKGTLANYTPLHARAENVDYEDQKVSRVKSISLIKNKEVKLVKLKQNYDNAASGGFVPEYNQGHRKVVDEDTSNRSSSGSAVSNSESCAQFGGTDASDLTGPAQSVVWDAMVPSKKRTCSGRPKPSSVEKLTRDLCTILHEQQSYFSASSEEDLLFESDTPMVSVEIGHGSILIRHPSSIARDEESEASSLSVDNKQCLMREAYSCSSTIPLYSDNSAMNFSSHGVEKIKNSAGQIMQQVKLNRDKSQLEKLQGPGNHNSPLCSIDLNVIVNYEEFMRNLTNEEQQQLLKYLPVVDTAKFPDSLKNMFSNFQFKENLTYFQQLLGEGVFDISLLGTKPEEWKTLKRLVLSNLSKSKWVEHYNFLKKCENKAGKTVGPGSTAMESSNVTNAKRMREDDSKNQNFPELKATMRSPKRMVIKPICEGKEVVEEGSSFSPKSLFALPRSIGGLHMLDSFNYVGESSEDLLLEVPSNSSFPQAELLLPTLSYGAQVSTTSSSVHSPVTHP</sequence>
<name>A0AA86S5T9_9FABA</name>
<feature type="domain" description="DEUBAD" evidence="12">
    <location>
        <begin position="295"/>
        <end position="407"/>
    </location>
</feature>
<dbReference type="PROSITE" id="PS00344">
    <property type="entry name" value="GATA_ZN_FINGER_1"/>
    <property type="match status" value="1"/>
</dbReference>
<evidence type="ECO:0008006" key="15">
    <source>
        <dbReference type="Google" id="ProtNLM"/>
    </source>
</evidence>
<keyword evidence="3 9" id="KW-0863">Zinc-finger</keyword>
<dbReference type="InterPro" id="IPR028020">
    <property type="entry name" value="ASX_DEUBAD_dom"/>
</dbReference>
<evidence type="ECO:0000256" key="1">
    <source>
        <dbReference type="ARBA" id="ARBA00004123"/>
    </source>
</evidence>
<evidence type="ECO:0000256" key="10">
    <source>
        <dbReference type="SAM" id="MobiDB-lite"/>
    </source>
</evidence>
<feature type="compositionally biased region" description="Low complexity" evidence="10">
    <location>
        <begin position="111"/>
        <end position="124"/>
    </location>
</feature>
<keyword evidence="8" id="KW-0539">Nucleus</keyword>
<evidence type="ECO:0000256" key="6">
    <source>
        <dbReference type="ARBA" id="ARBA00023125"/>
    </source>
</evidence>
<reference evidence="13" key="1">
    <citation type="submission" date="2023-10" db="EMBL/GenBank/DDBJ databases">
        <authorList>
            <person name="Domelevo Entfellner J.-B."/>
        </authorList>
    </citation>
    <scope>NUCLEOTIDE SEQUENCE</scope>
</reference>
<evidence type="ECO:0000256" key="4">
    <source>
        <dbReference type="ARBA" id="ARBA00022833"/>
    </source>
</evidence>
<organism evidence="13 14">
    <name type="scientific">Sphenostylis stenocarpa</name>
    <dbReference type="NCBI Taxonomy" id="92480"/>
    <lineage>
        <taxon>Eukaryota</taxon>
        <taxon>Viridiplantae</taxon>
        <taxon>Streptophyta</taxon>
        <taxon>Embryophyta</taxon>
        <taxon>Tracheophyta</taxon>
        <taxon>Spermatophyta</taxon>
        <taxon>Magnoliopsida</taxon>
        <taxon>eudicotyledons</taxon>
        <taxon>Gunneridae</taxon>
        <taxon>Pentapetalae</taxon>
        <taxon>rosids</taxon>
        <taxon>fabids</taxon>
        <taxon>Fabales</taxon>
        <taxon>Fabaceae</taxon>
        <taxon>Papilionoideae</taxon>
        <taxon>50 kb inversion clade</taxon>
        <taxon>NPAAA clade</taxon>
        <taxon>indigoferoid/millettioid clade</taxon>
        <taxon>Phaseoleae</taxon>
        <taxon>Sphenostylis</taxon>
    </lineage>
</organism>
<evidence type="ECO:0000256" key="8">
    <source>
        <dbReference type="ARBA" id="ARBA00023242"/>
    </source>
</evidence>
<evidence type="ECO:0000256" key="7">
    <source>
        <dbReference type="ARBA" id="ARBA00023163"/>
    </source>
</evidence>
<keyword evidence="7" id="KW-0804">Transcription</keyword>
<evidence type="ECO:0000256" key="9">
    <source>
        <dbReference type="PROSITE-ProRule" id="PRU00094"/>
    </source>
</evidence>
<dbReference type="PANTHER" id="PTHR46855:SF20">
    <property type="entry name" value="GATA TRANSCRIPTION FACTOR-LIKE PROTEIN"/>
    <property type="match status" value="1"/>
</dbReference>
<evidence type="ECO:0000259" key="12">
    <source>
        <dbReference type="PROSITE" id="PS51916"/>
    </source>
</evidence>
<evidence type="ECO:0000256" key="2">
    <source>
        <dbReference type="ARBA" id="ARBA00022723"/>
    </source>
</evidence>
<evidence type="ECO:0000259" key="11">
    <source>
        <dbReference type="PROSITE" id="PS50114"/>
    </source>
</evidence>
<dbReference type="Gene3D" id="3.30.50.10">
    <property type="entry name" value="Erythroid Transcription Factor GATA-1, subunit A"/>
    <property type="match status" value="1"/>
</dbReference>
<dbReference type="Pfam" id="PF13919">
    <property type="entry name" value="ASXH"/>
    <property type="match status" value="1"/>
</dbReference>
<keyword evidence="14" id="KW-1185">Reference proteome</keyword>
<dbReference type="PROSITE" id="PS51916">
    <property type="entry name" value="DEUBAD"/>
    <property type="match status" value="1"/>
</dbReference>
<accession>A0AA86S5T9</accession>
<dbReference type="PANTHER" id="PTHR46855">
    <property type="entry name" value="OSJNBB0038F03.10 PROTEIN"/>
    <property type="match status" value="1"/>
</dbReference>
<dbReference type="CDD" id="cd00202">
    <property type="entry name" value="ZnF_GATA"/>
    <property type="match status" value="1"/>
</dbReference>
<dbReference type="AlphaFoldDB" id="A0AA86S5T9"/>
<protein>
    <recommendedName>
        <fullName evidence="15">GATA transcription factor 26</fullName>
    </recommendedName>
</protein>
<dbReference type="EMBL" id="OY731400">
    <property type="protein sequence ID" value="CAJ1943256.1"/>
    <property type="molecule type" value="Genomic_DNA"/>
</dbReference>
<evidence type="ECO:0000256" key="5">
    <source>
        <dbReference type="ARBA" id="ARBA00023015"/>
    </source>
</evidence>
<feature type="region of interest" description="Disordered" evidence="10">
    <location>
        <begin position="105"/>
        <end position="132"/>
    </location>
</feature>
<dbReference type="GO" id="GO:0008270">
    <property type="term" value="F:zinc ion binding"/>
    <property type="evidence" value="ECO:0007669"/>
    <property type="project" value="UniProtKB-KW"/>
</dbReference>
<dbReference type="SUPFAM" id="SSF57716">
    <property type="entry name" value="Glucocorticoid receptor-like (DNA-binding domain)"/>
    <property type="match status" value="1"/>
</dbReference>